<dbReference type="AlphaFoldDB" id="A0AAN9T9N4"/>
<gene>
    <name evidence="1" type="ORF">V9T40_000364</name>
</gene>
<comment type="caution">
    <text evidence="1">The sequence shown here is derived from an EMBL/GenBank/DDBJ whole genome shotgun (WGS) entry which is preliminary data.</text>
</comment>
<accession>A0AAN9T9N4</accession>
<dbReference type="Proteomes" id="UP001367676">
    <property type="component" value="Unassembled WGS sequence"/>
</dbReference>
<dbReference type="Gene3D" id="3.90.228.10">
    <property type="match status" value="1"/>
</dbReference>
<reference evidence="1 2" key="1">
    <citation type="submission" date="2024-03" db="EMBL/GenBank/DDBJ databases">
        <title>Adaptation during the transition from Ophiocordyceps entomopathogen to insect associate is accompanied by gene loss and intensified selection.</title>
        <authorList>
            <person name="Ward C.M."/>
            <person name="Onetto C.A."/>
            <person name="Borneman A.R."/>
        </authorList>
    </citation>
    <scope>NUCLEOTIDE SEQUENCE [LARGE SCALE GENOMIC DNA]</scope>
    <source>
        <strain evidence="1">AWRI1</strain>
        <tissue evidence="1">Single Adult Female</tissue>
    </source>
</reference>
<sequence>MDILDEILSTSPSTWTKVPNSSYDDGYYIEKLHPDSVEYRLVAQGFTPHCTVKYIKRVQNPFQLALFKISREKAKAEGTRLNEMQAYHVIYENDLDIALKYTVDYRRYENSYELSHNQQDFIYKQPRFNKNITDAVNAFDKNIVRGQNKLVLTCDVLSEELYQIKTSTQADYHVNYVVCIE</sequence>
<evidence type="ECO:0000313" key="1">
    <source>
        <dbReference type="EMBL" id="KAK7579735.1"/>
    </source>
</evidence>
<evidence type="ECO:0000313" key="2">
    <source>
        <dbReference type="Proteomes" id="UP001367676"/>
    </source>
</evidence>
<proteinExistence type="predicted"/>
<dbReference type="EMBL" id="JBBCAQ010000034">
    <property type="protein sequence ID" value="KAK7579735.1"/>
    <property type="molecule type" value="Genomic_DNA"/>
</dbReference>
<protein>
    <submittedName>
        <fullName evidence="1">Uncharacterized protein</fullName>
    </submittedName>
</protein>
<organism evidence="1 2">
    <name type="scientific">Parthenolecanium corni</name>
    <dbReference type="NCBI Taxonomy" id="536013"/>
    <lineage>
        <taxon>Eukaryota</taxon>
        <taxon>Metazoa</taxon>
        <taxon>Ecdysozoa</taxon>
        <taxon>Arthropoda</taxon>
        <taxon>Hexapoda</taxon>
        <taxon>Insecta</taxon>
        <taxon>Pterygota</taxon>
        <taxon>Neoptera</taxon>
        <taxon>Paraneoptera</taxon>
        <taxon>Hemiptera</taxon>
        <taxon>Sternorrhyncha</taxon>
        <taxon>Coccoidea</taxon>
        <taxon>Coccidae</taxon>
        <taxon>Parthenolecanium</taxon>
    </lineage>
</organism>
<name>A0AAN9T9N4_9HEMI</name>
<keyword evidence="2" id="KW-1185">Reference proteome</keyword>